<dbReference type="EMBL" id="CP038909">
    <property type="protein sequence ID" value="QGO07692.1"/>
    <property type="molecule type" value="Genomic_DNA"/>
</dbReference>
<gene>
    <name evidence="2" type="ORF">Psal009_00559</name>
    <name evidence="3" type="ORF">Psal009_03651</name>
</gene>
<feature type="region of interest" description="Disordered" evidence="1">
    <location>
        <begin position="1"/>
        <end position="31"/>
    </location>
</feature>
<evidence type="ECO:0000256" key="1">
    <source>
        <dbReference type="SAM" id="MobiDB-lite"/>
    </source>
</evidence>
<name>A0A9Q5YGH6_PISSA</name>
<keyword evidence="3" id="KW-0614">Plasmid</keyword>
<dbReference type="Proteomes" id="UP000422232">
    <property type="component" value="Chromosome"/>
</dbReference>
<reference evidence="3 4" key="1">
    <citation type="submission" date="2019-04" db="EMBL/GenBank/DDBJ databases">
        <title>Complete genome sequencing of Piscirickettsia salmonis strain Psal-009.</title>
        <authorList>
            <person name="Schober I."/>
            <person name="Bunk B."/>
            <person name="Sproer C."/>
            <person name="Carril G.P."/>
            <person name="Riedel T."/>
            <person name="Flores-Herrera P.A."/>
            <person name="Nourdin-Galindo G."/>
            <person name="Marshall S.H."/>
            <person name="Overmann J."/>
        </authorList>
    </citation>
    <scope>NUCLEOTIDE SEQUENCE [LARGE SCALE GENOMIC DNA]</scope>
    <source>
        <strain evidence="3 4">Psal-009</strain>
        <plasmid evidence="3 4">unnamed1</plasmid>
    </source>
</reference>
<organism evidence="3 4">
    <name type="scientific">Piscirickettsia salmonis</name>
    <dbReference type="NCBI Taxonomy" id="1238"/>
    <lineage>
        <taxon>Bacteria</taxon>
        <taxon>Pseudomonadati</taxon>
        <taxon>Pseudomonadota</taxon>
        <taxon>Gammaproteobacteria</taxon>
        <taxon>Thiotrichales</taxon>
        <taxon>Piscirickettsiaceae</taxon>
        <taxon>Piscirickettsia</taxon>
    </lineage>
</organism>
<proteinExistence type="predicted"/>
<accession>A0A9Q5YGH6</accession>
<evidence type="ECO:0000313" key="4">
    <source>
        <dbReference type="Proteomes" id="UP000422232"/>
    </source>
</evidence>
<protein>
    <submittedName>
        <fullName evidence="3">Uncharacterized protein</fullName>
    </submittedName>
</protein>
<keyword evidence="4" id="KW-1185">Reference proteome</keyword>
<dbReference type="RefSeq" id="WP_016211773.1">
    <property type="nucleotide sequence ID" value="NZ_CP013761.1"/>
</dbReference>
<dbReference type="GeneID" id="66742541"/>
<sequence length="224" mass="24193">MSRAKGQGRKPKPTKIKKITGNPGCRKLNEHEPKPQDGVAICPIINFCGKKMKKVSFVILAAALSINAYASNSDSPYFPYAPSGHSTLGDYTLTMPECTLKFTVEKELCEKYPSNVASICTSDSKIQGNIKFTSESGCSDLGSLEVQANDFYPFGSQQPVPSQDTNKAISVYLTSKSGIENVWSYPDSTVPSTSLPFSSWSVLFPATIPISSNATYPINLTTPA</sequence>
<dbReference type="EMBL" id="CP038908">
    <property type="protein sequence ID" value="QGO04687.1"/>
    <property type="molecule type" value="Genomic_DNA"/>
</dbReference>
<geneLocation type="plasmid" evidence="3 4">
    <name>unnamed1</name>
</geneLocation>
<evidence type="ECO:0000313" key="3">
    <source>
        <dbReference type="EMBL" id="QGO07692.1"/>
    </source>
</evidence>
<dbReference type="Proteomes" id="UP000422232">
    <property type="component" value="Plasmid unnamed1"/>
</dbReference>
<evidence type="ECO:0000313" key="2">
    <source>
        <dbReference type="EMBL" id="QGO04687.1"/>
    </source>
</evidence>
<feature type="compositionally biased region" description="Basic residues" evidence="1">
    <location>
        <begin position="1"/>
        <end position="18"/>
    </location>
</feature>
<dbReference type="AlphaFoldDB" id="A0A9Q5YGH6"/>